<dbReference type="EMBL" id="JANBPG010001726">
    <property type="protein sequence ID" value="KAJ1888563.1"/>
    <property type="molecule type" value="Genomic_DNA"/>
</dbReference>
<comment type="caution">
    <text evidence="1">The sequence shown here is derived from an EMBL/GenBank/DDBJ whole genome shotgun (WGS) entry which is preliminary data.</text>
</comment>
<organism evidence="1 2">
    <name type="scientific">Kickxella alabastrina</name>
    <dbReference type="NCBI Taxonomy" id="61397"/>
    <lineage>
        <taxon>Eukaryota</taxon>
        <taxon>Fungi</taxon>
        <taxon>Fungi incertae sedis</taxon>
        <taxon>Zoopagomycota</taxon>
        <taxon>Kickxellomycotina</taxon>
        <taxon>Kickxellomycetes</taxon>
        <taxon>Kickxellales</taxon>
        <taxon>Kickxellaceae</taxon>
        <taxon>Kickxella</taxon>
    </lineage>
</organism>
<accession>A0ACC1IC29</accession>
<dbReference type="Proteomes" id="UP001150581">
    <property type="component" value="Unassembled WGS sequence"/>
</dbReference>
<evidence type="ECO:0000313" key="2">
    <source>
        <dbReference type="Proteomes" id="UP001150581"/>
    </source>
</evidence>
<reference evidence="1" key="1">
    <citation type="submission" date="2022-07" db="EMBL/GenBank/DDBJ databases">
        <title>Phylogenomic reconstructions and comparative analyses of Kickxellomycotina fungi.</title>
        <authorList>
            <person name="Reynolds N.K."/>
            <person name="Stajich J.E."/>
            <person name="Barry K."/>
            <person name="Grigoriev I.V."/>
            <person name="Crous P."/>
            <person name="Smith M.E."/>
        </authorList>
    </citation>
    <scope>NUCLEOTIDE SEQUENCE</scope>
    <source>
        <strain evidence="1">Benny 63K</strain>
    </source>
</reference>
<protein>
    <submittedName>
        <fullName evidence="1">Uncharacterized protein</fullName>
    </submittedName>
</protein>
<keyword evidence="2" id="KW-1185">Reference proteome</keyword>
<proteinExistence type="predicted"/>
<name>A0ACC1IC29_9FUNG</name>
<sequence length="636" mass="71241">MSADAYNRDIASSAADTAAHGKSGSEFASRSSKVSTQVQLSPRGEEGVDSSERNRDKSPDAGAMASSFLKSMEQTLQRSASRSRSGRDSSSKYQLERDQQQRRGRSSRSPKRSSTSRHRSRSSRRRAEYDDNQRDYEYRPRTYRRRSRSRSRHRHRSRESTRRLQHSSGGRREEQPVVALHLRPKKLNMWDLPPPGFESVSCLDAKASGLFPPPGQAAGSRNVASFNPSVLFEHTHREENDRFRPSSRCEREFPSTASRQARRLYVGNMPYGIDEDGIASFFNDLMVRMNIAPADEMPVQNIQINFDKNYAFVEFRDAEQATMGMGLDGVMFQNQKLKIRRPKDYIPPAGQPEPQPPVLSLPGVVSNTVPDSPNKVYVGGLPAYLNEEQVTELLRAFGELKSFNLVKDNVSRLSRGFAFCEYVDPNMTDIACQGLNGMELGDRRLVVQRASVGARGGANPPAMGQQQQDYYPQPNPASDNAFPPHMQQNGGYPQDQSQYHQQQQQNQQQYHQPPNASAAFTSQQQQAMPSAQATSIVQLLNMVTVNELDNDEEYEDILEDVRDESRNFGSILDLVIPRNNPDQPDAPVAGVGKIFIKYQSSSEATAAINALAGRQFMGRTVIASYMSEEDFSAGNF</sequence>
<evidence type="ECO:0000313" key="1">
    <source>
        <dbReference type="EMBL" id="KAJ1888563.1"/>
    </source>
</evidence>
<gene>
    <name evidence="1" type="ORF">LPJ66_008511</name>
</gene>